<dbReference type="Proteomes" id="UP001301769">
    <property type="component" value="Unassembled WGS sequence"/>
</dbReference>
<protein>
    <submittedName>
        <fullName evidence="1">Uncharacterized protein</fullName>
    </submittedName>
</protein>
<reference evidence="1" key="2">
    <citation type="submission" date="2023-05" db="EMBL/GenBank/DDBJ databases">
        <authorList>
            <consortium name="Lawrence Berkeley National Laboratory"/>
            <person name="Steindorff A."/>
            <person name="Hensen N."/>
            <person name="Bonometti L."/>
            <person name="Westerberg I."/>
            <person name="Brannstrom I.O."/>
            <person name="Guillou S."/>
            <person name="Cros-Aarteil S."/>
            <person name="Calhoun S."/>
            <person name="Haridas S."/>
            <person name="Kuo A."/>
            <person name="Mondo S."/>
            <person name="Pangilinan J."/>
            <person name="Riley R."/>
            <person name="Labutti K."/>
            <person name="Andreopoulos B."/>
            <person name="Lipzen A."/>
            <person name="Chen C."/>
            <person name="Yanf M."/>
            <person name="Daum C."/>
            <person name="Ng V."/>
            <person name="Clum A."/>
            <person name="Ohm R."/>
            <person name="Martin F."/>
            <person name="Silar P."/>
            <person name="Natvig D."/>
            <person name="Lalanne C."/>
            <person name="Gautier V."/>
            <person name="Ament-Velasquez S.L."/>
            <person name="Kruys A."/>
            <person name="Hutchinson M.I."/>
            <person name="Powell A.J."/>
            <person name="Barry K."/>
            <person name="Miller A.N."/>
            <person name="Grigoriev I.V."/>
            <person name="Debuchy R."/>
            <person name="Gladieux P."/>
            <person name="Thoren M.H."/>
            <person name="Johannesson H."/>
        </authorList>
    </citation>
    <scope>NUCLEOTIDE SEQUENCE</scope>
    <source>
        <strain evidence="1">PSN293</strain>
    </source>
</reference>
<evidence type="ECO:0000313" key="1">
    <source>
        <dbReference type="EMBL" id="KAK4208300.1"/>
    </source>
</evidence>
<keyword evidence="2" id="KW-1185">Reference proteome</keyword>
<evidence type="ECO:0000313" key="2">
    <source>
        <dbReference type="Proteomes" id="UP001301769"/>
    </source>
</evidence>
<gene>
    <name evidence="1" type="ORF">QBC37DRAFT_80027</name>
</gene>
<dbReference type="AlphaFoldDB" id="A0AAN7B4X7"/>
<dbReference type="EMBL" id="MU858250">
    <property type="protein sequence ID" value="KAK4208300.1"/>
    <property type="molecule type" value="Genomic_DNA"/>
</dbReference>
<comment type="caution">
    <text evidence="1">The sequence shown here is derived from an EMBL/GenBank/DDBJ whole genome shotgun (WGS) entry which is preliminary data.</text>
</comment>
<proteinExistence type="predicted"/>
<reference evidence="1" key="1">
    <citation type="journal article" date="2023" name="Mol. Phylogenet. Evol.">
        <title>Genome-scale phylogeny and comparative genomics of the fungal order Sordariales.</title>
        <authorList>
            <person name="Hensen N."/>
            <person name="Bonometti L."/>
            <person name="Westerberg I."/>
            <person name="Brannstrom I.O."/>
            <person name="Guillou S."/>
            <person name="Cros-Aarteil S."/>
            <person name="Calhoun S."/>
            <person name="Haridas S."/>
            <person name="Kuo A."/>
            <person name="Mondo S."/>
            <person name="Pangilinan J."/>
            <person name="Riley R."/>
            <person name="LaButti K."/>
            <person name="Andreopoulos B."/>
            <person name="Lipzen A."/>
            <person name="Chen C."/>
            <person name="Yan M."/>
            <person name="Daum C."/>
            <person name="Ng V."/>
            <person name="Clum A."/>
            <person name="Steindorff A."/>
            <person name="Ohm R.A."/>
            <person name="Martin F."/>
            <person name="Silar P."/>
            <person name="Natvig D.O."/>
            <person name="Lalanne C."/>
            <person name="Gautier V."/>
            <person name="Ament-Velasquez S.L."/>
            <person name="Kruys A."/>
            <person name="Hutchinson M.I."/>
            <person name="Powell A.J."/>
            <person name="Barry K."/>
            <person name="Miller A.N."/>
            <person name="Grigoriev I.V."/>
            <person name="Debuchy R."/>
            <person name="Gladieux P."/>
            <person name="Hiltunen Thoren M."/>
            <person name="Johannesson H."/>
        </authorList>
    </citation>
    <scope>NUCLEOTIDE SEQUENCE</scope>
    <source>
        <strain evidence="1">PSN293</strain>
    </source>
</reference>
<organism evidence="1 2">
    <name type="scientific">Rhypophila decipiens</name>
    <dbReference type="NCBI Taxonomy" id="261697"/>
    <lineage>
        <taxon>Eukaryota</taxon>
        <taxon>Fungi</taxon>
        <taxon>Dikarya</taxon>
        <taxon>Ascomycota</taxon>
        <taxon>Pezizomycotina</taxon>
        <taxon>Sordariomycetes</taxon>
        <taxon>Sordariomycetidae</taxon>
        <taxon>Sordariales</taxon>
        <taxon>Naviculisporaceae</taxon>
        <taxon>Rhypophila</taxon>
    </lineage>
</organism>
<name>A0AAN7B4X7_9PEZI</name>
<dbReference type="SUPFAM" id="SSF52047">
    <property type="entry name" value="RNI-like"/>
    <property type="match status" value="1"/>
</dbReference>
<sequence length="259" mass="30166">MGEQTNTTAARRFAHTPELLLCFADVMPNNKRLLFNLCLVSRTFYNVFKRVLWRDMCQGDFHAKQRSIDASLTESENLIYMRTYDNHMMTGIYITREFPSYIVFSHTPDLELAAFEPAFEELLETIQRECPKIRGLHLKMCQLRPEIDPSVMNGFNNLTHLVLDGMTIEDYRWTWHDQADSLANVLIRSPQMRKFGLYNIGSDDETPYFFVLVSDAFAKNNSSTKLRLNTLLLDSYQYPPPSDYSDDPGRYISQLTDVR</sequence>
<accession>A0AAN7B4X7</accession>